<protein>
    <submittedName>
        <fullName evidence="4">Uncharacterized protein</fullName>
    </submittedName>
</protein>
<dbReference type="InterPro" id="IPR008964">
    <property type="entry name" value="Invasin/intimin_cell_adhesion"/>
</dbReference>
<dbReference type="Proteomes" id="UP000676456">
    <property type="component" value="Unassembled WGS sequence"/>
</dbReference>
<name>A0A942URQ0_9BACI</name>
<dbReference type="InterPro" id="IPR051210">
    <property type="entry name" value="Ub_ligase/GEF_domain"/>
</dbReference>
<comment type="caution">
    <text evidence="4">The sequence shown here is derived from an EMBL/GenBank/DDBJ whole genome shotgun (WGS) entry which is preliminary data.</text>
</comment>
<feature type="domain" description="Bacterial Ig" evidence="2">
    <location>
        <begin position="623"/>
        <end position="700"/>
    </location>
</feature>
<evidence type="ECO:0000259" key="2">
    <source>
        <dbReference type="Pfam" id="PF17936"/>
    </source>
</evidence>
<keyword evidence="5" id="KW-1185">Reference proteome</keyword>
<dbReference type="NCBIfam" id="NF033510">
    <property type="entry name" value="Ca_tandemer"/>
    <property type="match status" value="2"/>
</dbReference>
<keyword evidence="1" id="KW-0677">Repeat</keyword>
<dbReference type="RefSeq" id="WP_213098803.1">
    <property type="nucleotide sequence ID" value="NZ_JAGYPN010000002.1"/>
</dbReference>
<evidence type="ECO:0000259" key="3">
    <source>
        <dbReference type="Pfam" id="PF25390"/>
    </source>
</evidence>
<feature type="domain" description="Bacterial Ig" evidence="2">
    <location>
        <begin position="704"/>
        <end position="781"/>
    </location>
</feature>
<dbReference type="SUPFAM" id="SSF50985">
    <property type="entry name" value="RCC1/BLIP-II"/>
    <property type="match status" value="2"/>
</dbReference>
<dbReference type="EMBL" id="JAGYPN010000002">
    <property type="protein sequence ID" value="MBS4223826.1"/>
    <property type="molecule type" value="Genomic_DNA"/>
</dbReference>
<reference evidence="4 5" key="1">
    <citation type="submission" date="2021-05" db="EMBL/GenBank/DDBJ databases">
        <title>Novel Bacillus species.</title>
        <authorList>
            <person name="Liu G."/>
        </authorList>
    </citation>
    <scope>NUCLEOTIDE SEQUENCE [LARGE SCALE GENOMIC DNA]</scope>
    <source>
        <strain evidence="4 5">FJAT-49682</strain>
    </source>
</reference>
<evidence type="ECO:0000313" key="5">
    <source>
        <dbReference type="Proteomes" id="UP000676456"/>
    </source>
</evidence>
<dbReference type="PANTHER" id="PTHR22870">
    <property type="entry name" value="REGULATOR OF CHROMOSOME CONDENSATION"/>
    <property type="match status" value="1"/>
</dbReference>
<evidence type="ECO:0000256" key="1">
    <source>
        <dbReference type="ARBA" id="ARBA00022737"/>
    </source>
</evidence>
<dbReference type="PROSITE" id="PS50012">
    <property type="entry name" value="RCC1_3"/>
    <property type="match status" value="7"/>
</dbReference>
<dbReference type="Gene3D" id="2.130.10.30">
    <property type="entry name" value="Regulator of chromosome condensation 1/beta-lactamase-inhibitor protein II"/>
    <property type="match status" value="2"/>
</dbReference>
<dbReference type="InterPro" id="IPR041498">
    <property type="entry name" value="Big_6"/>
</dbReference>
<accession>A0A942URQ0</accession>
<dbReference type="InterPro" id="IPR009091">
    <property type="entry name" value="RCC1/BLIP-II"/>
</dbReference>
<dbReference type="AlphaFoldDB" id="A0A942URQ0"/>
<dbReference type="Gene3D" id="2.60.40.10">
    <property type="entry name" value="Immunoglobulins"/>
    <property type="match status" value="1"/>
</dbReference>
<evidence type="ECO:0000313" key="4">
    <source>
        <dbReference type="EMBL" id="MBS4223826.1"/>
    </source>
</evidence>
<dbReference type="InterPro" id="IPR000408">
    <property type="entry name" value="Reg_chr_condens"/>
</dbReference>
<proteinExistence type="predicted"/>
<dbReference type="InterPro" id="IPR058923">
    <property type="entry name" value="RCC1-like_dom"/>
</dbReference>
<dbReference type="InterPro" id="IPR013783">
    <property type="entry name" value="Ig-like_fold"/>
</dbReference>
<dbReference type="Pfam" id="PF17936">
    <property type="entry name" value="Big_6"/>
    <property type="match status" value="2"/>
</dbReference>
<dbReference type="Pfam" id="PF00415">
    <property type="entry name" value="RCC1"/>
    <property type="match status" value="2"/>
</dbReference>
<dbReference type="Pfam" id="PF25390">
    <property type="entry name" value="WD40_RLD"/>
    <property type="match status" value="1"/>
</dbReference>
<gene>
    <name evidence="4" type="ORF">KHA91_13810</name>
</gene>
<feature type="domain" description="RCC1-like" evidence="3">
    <location>
        <begin position="260"/>
        <end position="516"/>
    </location>
</feature>
<organism evidence="4 5">
    <name type="scientific">Lederbergia citrea</name>
    <dbReference type="NCBI Taxonomy" id="2833581"/>
    <lineage>
        <taxon>Bacteria</taxon>
        <taxon>Bacillati</taxon>
        <taxon>Bacillota</taxon>
        <taxon>Bacilli</taxon>
        <taxon>Bacillales</taxon>
        <taxon>Bacillaceae</taxon>
        <taxon>Lederbergia</taxon>
    </lineage>
</organism>
<dbReference type="PRINTS" id="PR00633">
    <property type="entry name" value="RCCNDNSATION"/>
</dbReference>
<sequence length="782" mass="83845">MKKRAFFLYVVVFYMLGSWLQLHQVQAAGDILYWSEEKTGTYQPLHPYTLEWSGDVLKDGGFDIGSMTITKDKTKADFVMNQSDIGAAKIVELPKQDLKQQVDLRQITFPENLFGPQKVCDLKAGGIYLFPMSDGKFAKLRIDQISTNSVKFTFVTETAQPSDGNNPEKDPSIARVFTSQPNVTIYAGESKSVPLTAEYKNNTKKSVAGDAFWYSKHLSTAVVSKGKITGIAPGNTTITAEYKGFKVNIQVKVLVKKVTPIKGIPSTAVAGGGNHTLVLKKNGTVWSFGKNESGQLGTGDNKVRFKPVQVKGLNNVKEIAAGYSISFALKKDGTVWIWGDPMALVNGPRTYPQQIPYLNNVVAIAAGDEHLMALKKDGTVWVWGNNAFGQGGIGTTSPAELETPAKVKNLTKVVSIGAGRFHSLAVKSDGTVWAWGYNNWGQIGNGRNGFGNILLPTKVLLATKAKKVSGGTYHSLAVAADDSAYSWGFNDKGQLGIPKNNLLQNKPEQIRGINGDGFLWQIRQLDGGDGYTVAVANGGAVYSWGENDYGKLGNNSSTDSLFPVKVPITNIVQAEAGEDHTVVLKSDGTVWAWGSNIYGQLGVGGSYYKKSLPVKVMNANTPPLPPKVNTVTNLSKVVKGTAEAGATITVKAGKKTFTSTTKSNGSFEVKISTQKADTVLYVTARNSLGSSAAVKVKVKDVIPPAPPKVKTVTSRDSNVKGTSEPGATIKVKAGSKTFKGTVNKNKTFTVKISKQKAGTILAITATDKAGNVSKARKIVVKK</sequence>
<dbReference type="PANTHER" id="PTHR22870:SF408">
    <property type="entry name" value="OS09G0560450 PROTEIN"/>
    <property type="match status" value="1"/>
</dbReference>
<dbReference type="PROSITE" id="PS00626">
    <property type="entry name" value="RCC1_2"/>
    <property type="match status" value="4"/>
</dbReference>
<dbReference type="SUPFAM" id="SSF49373">
    <property type="entry name" value="Invasin/intimin cell-adhesion fragments"/>
    <property type="match status" value="1"/>
</dbReference>